<dbReference type="EMBL" id="MN739016">
    <property type="protein sequence ID" value="QHT35266.1"/>
    <property type="molecule type" value="Genomic_DNA"/>
</dbReference>
<dbReference type="SUPFAM" id="SSF53335">
    <property type="entry name" value="S-adenosyl-L-methionine-dependent methyltransferases"/>
    <property type="match status" value="1"/>
</dbReference>
<reference evidence="1" key="1">
    <citation type="journal article" date="2020" name="Nature">
        <title>Giant virus diversity and host interactions through global metagenomics.</title>
        <authorList>
            <person name="Schulz F."/>
            <person name="Roux S."/>
            <person name="Paez-Espino D."/>
            <person name="Jungbluth S."/>
            <person name="Walsh D.A."/>
            <person name="Denef V.J."/>
            <person name="McMahon K.D."/>
            <person name="Konstantinidis K.T."/>
            <person name="Eloe-Fadrosh E.A."/>
            <person name="Kyrpides N.C."/>
            <person name="Woyke T."/>
        </authorList>
    </citation>
    <scope>NUCLEOTIDE SEQUENCE</scope>
    <source>
        <strain evidence="1">GVMAG-M-3300009180-1</strain>
    </source>
</reference>
<dbReference type="Gene3D" id="3.40.50.150">
    <property type="entry name" value="Vaccinia Virus protein VP39"/>
    <property type="match status" value="1"/>
</dbReference>
<proteinExistence type="predicted"/>
<sequence>MEPLLTKNDLTMFYKYLDKTTTYFEYGAGGSTYQANIRNNITKIYAVDSDSEWVNRLKQQIKSDKLTLIYNDLNTIPNTYGHPGAYCTYIQRVNYSNQMRALTMDEQKQIDLVFIDGRFRVACCLKCFDIIEPGCIILFDDFLNRPEYHVVLNYYDIIDKTSDERMVALRKKESITTIPNEIIERFETISI</sequence>
<accession>A0A6C0F1A1</accession>
<evidence type="ECO:0008006" key="2">
    <source>
        <dbReference type="Google" id="ProtNLM"/>
    </source>
</evidence>
<organism evidence="1">
    <name type="scientific">viral metagenome</name>
    <dbReference type="NCBI Taxonomy" id="1070528"/>
    <lineage>
        <taxon>unclassified sequences</taxon>
        <taxon>metagenomes</taxon>
        <taxon>organismal metagenomes</taxon>
    </lineage>
</organism>
<dbReference type="AlphaFoldDB" id="A0A6C0F1A1"/>
<name>A0A6C0F1A1_9ZZZZ</name>
<protein>
    <recommendedName>
        <fullName evidence="2">Methyltransferase</fullName>
    </recommendedName>
</protein>
<evidence type="ECO:0000313" key="1">
    <source>
        <dbReference type="EMBL" id="QHT35266.1"/>
    </source>
</evidence>
<dbReference type="InterPro" id="IPR029063">
    <property type="entry name" value="SAM-dependent_MTases_sf"/>
</dbReference>